<dbReference type="InterPro" id="IPR027417">
    <property type="entry name" value="P-loop_NTPase"/>
</dbReference>
<evidence type="ECO:0000313" key="3">
    <source>
        <dbReference type="Proteomes" id="UP000238390"/>
    </source>
</evidence>
<dbReference type="Proteomes" id="UP000238390">
    <property type="component" value="Chromosome"/>
</dbReference>
<dbReference type="RefSeq" id="WP_052168379.1">
    <property type="nucleotide sequence ID" value="NZ_CP027169.1"/>
</dbReference>
<reference evidence="2 3" key="1">
    <citation type="submission" date="2018-02" db="EMBL/GenBank/DDBJ databases">
        <title>FDA/CDC Antimicrobial Resistant Isolate Bank Genome Sequencing.</title>
        <authorList>
            <person name="Benahmed F.H."/>
            <person name="Lutgring J.D."/>
            <person name="Yoo B."/>
            <person name="Machado M."/>
            <person name="Brown A."/>
            <person name="McAllister G."/>
            <person name="Perry A."/>
            <person name="Halpin A.L."/>
            <person name="Vavikolanu K."/>
            <person name="Ott S."/>
            <person name="Zhao X."/>
            <person name="Tallon L.J."/>
            <person name="Sadzewicz L."/>
            <person name="Aluvathingal J."/>
            <person name="Nadendla S."/>
            <person name="Voskania-kordi A."/>
            <person name="Simonyan V."/>
            <person name="Patel J."/>
            <person name="Shawar R.M."/>
        </authorList>
    </citation>
    <scope>NUCLEOTIDE SEQUENCE [LARGE SCALE GENOMIC DNA]</scope>
    <source>
        <strain evidence="2 3">AR_0356</strain>
    </source>
</reference>
<proteinExistence type="predicted"/>
<evidence type="ECO:0000313" key="2">
    <source>
        <dbReference type="EMBL" id="AVK05994.1"/>
    </source>
</evidence>
<keyword evidence="3" id="KW-1185">Reference proteome</keyword>
<protein>
    <submittedName>
        <fullName evidence="2">Dynamin family protein</fullName>
    </submittedName>
</protein>
<dbReference type="Pfam" id="PF00350">
    <property type="entry name" value="Dynamin_N"/>
    <property type="match status" value="1"/>
</dbReference>
<dbReference type="Gene3D" id="3.40.50.300">
    <property type="entry name" value="P-loop containing nucleotide triphosphate hydrolases"/>
    <property type="match status" value="1"/>
</dbReference>
<dbReference type="EMBL" id="CP027169">
    <property type="protein sequence ID" value="AVK05994.1"/>
    <property type="molecule type" value="Genomic_DNA"/>
</dbReference>
<accession>A0A2R3IVN3</accession>
<gene>
    <name evidence="2" type="ORF">CSB93_5952</name>
</gene>
<sequence length="627" mass="70709">MITDLFPATLLTQLEKLSRFFVWRRKSLHDSIAEALQSADARHDAMTQAYQNTLARLEALIQTHAQLTEQQTCTNSELESTRQSLLAAQHSFEQSQVKQRHDQEQAKLSFDALSTRHEQLIQECRNVEAARLALEQQLEQTRQELHERTQALELLQQRFTQHQQTHAELADAFQELQERHGDTWTRFQLISRLLAARPQESAGLTRFRELLATDYMAFAEKESSLAAEAKALTLLQSIEQELALLVSFPDIRERTIVGIVGGFSSGKSEFINSFIDDPQVRLAVGLKPVTAIPSYVLAADERMIRGYSASGGHIDLDVDFYKNVSHAFISSFSFDLKSLMPFMCVGVQMRPESFSNICFIDTPGYNPPSTAAEHSHGDRRTAVQFSQQADSIIWLIGLDSNGTVPDSDLEFIQQIGVEGRSMYVVLTKADLKAEEDIDDILEEVQNRLDDEGIQIDGISAYSSTLREEVAYRNEPLLEHFARINRPGNARKSLERRLSEVFAMYDEAIQADIAALHAQKVAINRLRLDCLEFGGQEVYERMRDSIDKLTHSINRSPVKEEVARDSITGGLSKLLATFFRSSATWGADAKETLIDVDTSQPEAWLKESRRLHEAFSEAIQQTAAAVET</sequence>
<dbReference type="AlphaFoldDB" id="A0A2R3IVN3"/>
<organism evidence="2 3">
    <name type="scientific">Pseudomonas paraeruginosa</name>
    <dbReference type="NCBI Taxonomy" id="2994495"/>
    <lineage>
        <taxon>Bacteria</taxon>
        <taxon>Pseudomonadati</taxon>
        <taxon>Pseudomonadota</taxon>
        <taxon>Gammaproteobacteria</taxon>
        <taxon>Pseudomonadales</taxon>
        <taxon>Pseudomonadaceae</taxon>
        <taxon>Pseudomonas</taxon>
    </lineage>
</organism>
<name>A0A2R3IVN3_9PSED</name>
<dbReference type="InterPro" id="IPR045063">
    <property type="entry name" value="Dynamin_N"/>
</dbReference>
<evidence type="ECO:0000259" key="1">
    <source>
        <dbReference type="Pfam" id="PF00350"/>
    </source>
</evidence>
<feature type="domain" description="Dynamin N-terminal" evidence="1">
    <location>
        <begin position="257"/>
        <end position="429"/>
    </location>
</feature>
<dbReference type="SUPFAM" id="SSF52540">
    <property type="entry name" value="P-loop containing nucleoside triphosphate hydrolases"/>
    <property type="match status" value="1"/>
</dbReference>